<dbReference type="SUPFAM" id="SSF49899">
    <property type="entry name" value="Concanavalin A-like lectins/glucanases"/>
    <property type="match status" value="1"/>
</dbReference>
<organism evidence="3 4">
    <name type="scientific">Ananas comosus</name>
    <name type="common">Pineapple</name>
    <name type="synonym">Ananas ananas</name>
    <dbReference type="NCBI Taxonomy" id="4615"/>
    <lineage>
        <taxon>Eukaryota</taxon>
        <taxon>Viridiplantae</taxon>
        <taxon>Streptophyta</taxon>
        <taxon>Embryophyta</taxon>
        <taxon>Tracheophyta</taxon>
        <taxon>Spermatophyta</taxon>
        <taxon>Magnoliopsida</taxon>
        <taxon>Liliopsida</taxon>
        <taxon>Poales</taxon>
        <taxon>Bromeliaceae</taxon>
        <taxon>Bromelioideae</taxon>
        <taxon>Ananas</taxon>
    </lineage>
</organism>
<dbReference type="SMART" id="SM00668">
    <property type="entry name" value="CTLH"/>
    <property type="match status" value="1"/>
</dbReference>
<evidence type="ECO:0000259" key="1">
    <source>
        <dbReference type="PROSITE" id="PS50188"/>
    </source>
</evidence>
<dbReference type="InterPro" id="IPR024964">
    <property type="entry name" value="CTLH/CRA"/>
</dbReference>
<dbReference type="InterPro" id="IPR013144">
    <property type="entry name" value="CRA_dom"/>
</dbReference>
<dbReference type="RefSeq" id="XP_020111753.1">
    <property type="nucleotide sequence ID" value="XM_020256164.1"/>
</dbReference>
<evidence type="ECO:0000259" key="2">
    <source>
        <dbReference type="PROSITE" id="PS50897"/>
    </source>
</evidence>
<dbReference type="Pfam" id="PF00622">
    <property type="entry name" value="SPRY"/>
    <property type="match status" value="1"/>
</dbReference>
<dbReference type="PROSITE" id="PS50897">
    <property type="entry name" value="CTLH"/>
    <property type="match status" value="1"/>
</dbReference>
<reference evidence="4" key="2">
    <citation type="submission" date="2025-08" db="UniProtKB">
        <authorList>
            <consortium name="RefSeq"/>
        </authorList>
    </citation>
    <scope>IDENTIFICATION</scope>
    <source>
        <tissue evidence="4">Leaf</tissue>
    </source>
</reference>
<dbReference type="SMART" id="SM00449">
    <property type="entry name" value="SPRY"/>
    <property type="match status" value="1"/>
</dbReference>
<dbReference type="CDD" id="cd12885">
    <property type="entry name" value="SPRY_RanBP_like"/>
    <property type="match status" value="1"/>
</dbReference>
<dbReference type="Gene3D" id="2.60.120.920">
    <property type="match status" value="1"/>
</dbReference>
<sequence length="468" mass="52475">MSSQEAAVAAATPGLVDPMRLAARWRSAAEWRKVDEELDGEPEPSHLNTINSSGLFHIVSTDKLSVQYVGIHKHGHDVGTVQANCPAPTKRFAYYFEMTVKDAGVKGQVAIGFTTEHFKMRRQPGWEVNSFGYHGDDGYLYQGQGKGEIFGPKFTTGDVVGAGIIYASQKLFFTKNGTVVGTVSVSKDVKGPLYPTVAVHSPNEEVTVNFGKQPFEFELENFINEERKKQLAVVENQFLPPHLSHWIVRSYLLHYGYEDTLASLDIATESNPSLTKRTTVDEQTNMYALNHRKVLRQLIRNGDIDTAFQKLREWYPQVVQDEMSVICFLLHSQRFIEYIRAGHLEEAVMYGRAELARYFAVKAFANLLEDIAALLAYNEPAESCVSYLLEPPQREFVADAVNASVLSTNPNSTDSESCMYSTLEKLVRQLTVCTLDWRTLSGGQGEAFYLHRELRSRGGVKRSSAYSD</sequence>
<dbReference type="InterPro" id="IPR043136">
    <property type="entry name" value="B30.2/SPRY_sf"/>
</dbReference>
<dbReference type="Proteomes" id="UP000515123">
    <property type="component" value="Linkage group 21"/>
</dbReference>
<dbReference type="InterPro" id="IPR003877">
    <property type="entry name" value="SPRY_dom"/>
</dbReference>
<dbReference type="InterPro" id="IPR006595">
    <property type="entry name" value="CTLH_C"/>
</dbReference>
<feature type="domain" description="CTLH" evidence="2">
    <location>
        <begin position="288"/>
        <end position="346"/>
    </location>
</feature>
<name>A0A6P5H1H7_ANACO</name>
<dbReference type="OrthoDB" id="25503at2759"/>
<evidence type="ECO:0000313" key="3">
    <source>
        <dbReference type="Proteomes" id="UP000515123"/>
    </source>
</evidence>
<dbReference type="Gramene" id="Aco007957.1.mrna1">
    <property type="protein sequence ID" value="Aco007957.1.mrna1"/>
    <property type="gene ID" value="Aco007957.1.path1"/>
</dbReference>
<dbReference type="InterPro" id="IPR044736">
    <property type="entry name" value="Gid1/RanBPM/SPLA_SPRY"/>
</dbReference>
<dbReference type="FunFam" id="2.60.120.920:FF:000092">
    <property type="entry name" value="Ran-binding protein M homolog"/>
    <property type="match status" value="1"/>
</dbReference>
<dbReference type="InterPro" id="IPR013320">
    <property type="entry name" value="ConA-like_dom_sf"/>
</dbReference>
<proteinExistence type="predicted"/>
<dbReference type="InterPro" id="IPR001870">
    <property type="entry name" value="B30.2/SPRY"/>
</dbReference>
<keyword evidence="3" id="KW-1185">Reference proteome</keyword>
<dbReference type="Pfam" id="PF10607">
    <property type="entry name" value="CTLH"/>
    <property type="match status" value="1"/>
</dbReference>
<dbReference type="InterPro" id="IPR050618">
    <property type="entry name" value="Ubq-SigPath_Reg"/>
</dbReference>
<evidence type="ECO:0000313" key="4">
    <source>
        <dbReference type="RefSeq" id="XP_020111753.1"/>
    </source>
</evidence>
<dbReference type="PANTHER" id="PTHR12864">
    <property type="entry name" value="RAN BINDING PROTEIN 9-RELATED"/>
    <property type="match status" value="1"/>
</dbReference>
<gene>
    <name evidence="4" type="primary">LOC109726534</name>
</gene>
<reference evidence="3" key="1">
    <citation type="journal article" date="2015" name="Nat. Genet.">
        <title>The pineapple genome and the evolution of CAM photosynthesis.</title>
        <authorList>
            <person name="Ming R."/>
            <person name="VanBuren R."/>
            <person name="Wai C.M."/>
            <person name="Tang H."/>
            <person name="Schatz M.C."/>
            <person name="Bowers J.E."/>
            <person name="Lyons E."/>
            <person name="Wang M.L."/>
            <person name="Chen J."/>
            <person name="Biggers E."/>
            <person name="Zhang J."/>
            <person name="Huang L."/>
            <person name="Zhang L."/>
            <person name="Miao W."/>
            <person name="Zhang J."/>
            <person name="Ye Z."/>
            <person name="Miao C."/>
            <person name="Lin Z."/>
            <person name="Wang H."/>
            <person name="Zhou H."/>
            <person name="Yim W.C."/>
            <person name="Priest H.D."/>
            <person name="Zheng C."/>
            <person name="Woodhouse M."/>
            <person name="Edger P.P."/>
            <person name="Guyot R."/>
            <person name="Guo H.B."/>
            <person name="Guo H."/>
            <person name="Zheng G."/>
            <person name="Singh R."/>
            <person name="Sharma A."/>
            <person name="Min X."/>
            <person name="Zheng Y."/>
            <person name="Lee H."/>
            <person name="Gurtowski J."/>
            <person name="Sedlazeck F.J."/>
            <person name="Harkess A."/>
            <person name="McKain M.R."/>
            <person name="Liao Z."/>
            <person name="Fang J."/>
            <person name="Liu J."/>
            <person name="Zhang X."/>
            <person name="Zhang Q."/>
            <person name="Hu W."/>
            <person name="Qin Y."/>
            <person name="Wang K."/>
            <person name="Chen L.Y."/>
            <person name="Shirley N."/>
            <person name="Lin Y.R."/>
            <person name="Liu L.Y."/>
            <person name="Hernandez A.G."/>
            <person name="Wright C.L."/>
            <person name="Bulone V."/>
            <person name="Tuskan G.A."/>
            <person name="Heath K."/>
            <person name="Zee F."/>
            <person name="Moore P.H."/>
            <person name="Sunkar R."/>
            <person name="Leebens-Mack J.H."/>
            <person name="Mockler T."/>
            <person name="Bennetzen J.L."/>
            <person name="Freeling M."/>
            <person name="Sankoff D."/>
            <person name="Paterson A.H."/>
            <person name="Zhu X."/>
            <person name="Yang X."/>
            <person name="Smith J.A."/>
            <person name="Cushman J.C."/>
            <person name="Paull R.E."/>
            <person name="Yu Q."/>
        </authorList>
    </citation>
    <scope>NUCLEOTIDE SEQUENCE [LARGE SCALE GENOMIC DNA]</scope>
    <source>
        <strain evidence="3">cv. F153</strain>
    </source>
</reference>
<protein>
    <submittedName>
        <fullName evidence="4">Ran-binding protein 10-like</fullName>
    </submittedName>
</protein>
<accession>A0A6P5H1H7</accession>
<dbReference type="SMART" id="SM00757">
    <property type="entry name" value="CRA"/>
    <property type="match status" value="1"/>
</dbReference>
<dbReference type="PROSITE" id="PS50188">
    <property type="entry name" value="B302_SPRY"/>
    <property type="match status" value="1"/>
</dbReference>
<dbReference type="GeneID" id="109726534"/>
<dbReference type="AlphaFoldDB" id="A0A6P5H1H7"/>
<feature type="domain" description="B30.2/SPRY" evidence="1">
    <location>
        <begin position="25"/>
        <end position="215"/>
    </location>
</feature>